<keyword evidence="3" id="KW-1133">Transmembrane helix</keyword>
<dbReference type="InterPro" id="IPR023210">
    <property type="entry name" value="NADP_OxRdtase_dom"/>
</dbReference>
<organism evidence="5 6">
    <name type="scientific">Pholiota conissans</name>
    <dbReference type="NCBI Taxonomy" id="109636"/>
    <lineage>
        <taxon>Eukaryota</taxon>
        <taxon>Fungi</taxon>
        <taxon>Dikarya</taxon>
        <taxon>Basidiomycota</taxon>
        <taxon>Agaricomycotina</taxon>
        <taxon>Agaricomycetes</taxon>
        <taxon>Agaricomycetidae</taxon>
        <taxon>Agaricales</taxon>
        <taxon>Agaricineae</taxon>
        <taxon>Strophariaceae</taxon>
        <taxon>Pholiota</taxon>
    </lineage>
</organism>
<evidence type="ECO:0000256" key="3">
    <source>
        <dbReference type="SAM" id="Phobius"/>
    </source>
</evidence>
<dbReference type="GO" id="GO:0016616">
    <property type="term" value="F:oxidoreductase activity, acting on the CH-OH group of donors, NAD or NADP as acceptor"/>
    <property type="evidence" value="ECO:0007669"/>
    <property type="project" value="UniProtKB-ARBA"/>
</dbReference>
<dbReference type="PRINTS" id="PR00069">
    <property type="entry name" value="ALDKETRDTASE"/>
</dbReference>
<feature type="compositionally biased region" description="Polar residues" evidence="2">
    <location>
        <begin position="1"/>
        <end position="12"/>
    </location>
</feature>
<feature type="domain" description="NADP-dependent oxidoreductase" evidence="4">
    <location>
        <begin position="117"/>
        <end position="372"/>
    </location>
</feature>
<dbReference type="Pfam" id="PF00248">
    <property type="entry name" value="Aldo_ket_red"/>
    <property type="match status" value="1"/>
</dbReference>
<dbReference type="OrthoDB" id="416253at2759"/>
<dbReference type="InterPro" id="IPR018170">
    <property type="entry name" value="Aldo/ket_reductase_CS"/>
</dbReference>
<dbReference type="SUPFAM" id="SSF51430">
    <property type="entry name" value="NAD(P)-linked oxidoreductase"/>
    <property type="match status" value="1"/>
</dbReference>
<dbReference type="Gene3D" id="3.20.20.100">
    <property type="entry name" value="NADP-dependent oxidoreductase domain"/>
    <property type="match status" value="1"/>
</dbReference>
<evidence type="ECO:0000313" key="6">
    <source>
        <dbReference type="Proteomes" id="UP000807469"/>
    </source>
</evidence>
<evidence type="ECO:0000256" key="2">
    <source>
        <dbReference type="SAM" id="MobiDB-lite"/>
    </source>
</evidence>
<dbReference type="AlphaFoldDB" id="A0A9P6CSH0"/>
<name>A0A9P6CSH0_9AGAR</name>
<comment type="caution">
    <text evidence="5">The sequence shown here is derived from an EMBL/GenBank/DDBJ whole genome shotgun (WGS) entry which is preliminary data.</text>
</comment>
<feature type="region of interest" description="Disordered" evidence="2">
    <location>
        <begin position="1"/>
        <end position="40"/>
    </location>
</feature>
<protein>
    <recommendedName>
        <fullName evidence="4">NADP-dependent oxidoreductase domain-containing protein</fullName>
    </recommendedName>
</protein>
<dbReference type="PROSITE" id="PS00798">
    <property type="entry name" value="ALDOKETO_REDUCTASE_1"/>
    <property type="match status" value="1"/>
</dbReference>
<dbReference type="EMBL" id="MU155240">
    <property type="protein sequence ID" value="KAF9478221.1"/>
    <property type="molecule type" value="Genomic_DNA"/>
</dbReference>
<evidence type="ECO:0000259" key="4">
    <source>
        <dbReference type="Pfam" id="PF00248"/>
    </source>
</evidence>
<feature type="transmembrane region" description="Helical" evidence="3">
    <location>
        <begin position="50"/>
        <end position="69"/>
    </location>
</feature>
<keyword evidence="1" id="KW-0560">Oxidoreductase</keyword>
<dbReference type="CDD" id="cd19071">
    <property type="entry name" value="AKR_AKR1-5-like"/>
    <property type="match status" value="1"/>
</dbReference>
<keyword evidence="6" id="KW-1185">Reference proteome</keyword>
<dbReference type="InterPro" id="IPR036812">
    <property type="entry name" value="NAD(P)_OxRdtase_dom_sf"/>
</dbReference>
<accession>A0A9P6CSH0</accession>
<keyword evidence="3" id="KW-0472">Membrane</keyword>
<evidence type="ECO:0000256" key="1">
    <source>
        <dbReference type="ARBA" id="ARBA00023002"/>
    </source>
</evidence>
<dbReference type="InterPro" id="IPR020471">
    <property type="entry name" value="AKR"/>
</dbReference>
<sequence>MTQSSIEKSPSTRGHRASPSSPKSSKRSDPRTSARHIKHTKNSSFRTTHYIFAFLILYMGLYLFSRNLLSRSPSITSLKNNVLSRLGLSKAMATVQSGPGQLPTHFTLRSGDKIPTIALGTWRAAPGEVKEATLAALKVGYRHIDGAESYGNEAEVGEAIKESGIARKDIWLTSKLWNNHHAPEDVEPAIDESLAKLGTDYLDLYMIHWPVAFGKDGKNDVALTENPYPTWKKLEEMVEKGKVRNLGVANFNIRRLEQLLSFPLKVKPTVIQYELSYWNPAPELVKWSKDNGIVLEAYSPLGSQGKVKETLEVPEVKAISEELGITPAQVVISWHVQRGTVALPKSIKAARVEENFKITALPQEAFERLERAATSHPPVKLLDPTPHWGVDFWDVNIKHIRKMTFDACLLWEILTLHCMSRDIWALQSSQIALTSSGKL</sequence>
<dbReference type="FunFam" id="3.20.20.100:FF:000002">
    <property type="entry name" value="2,5-diketo-D-gluconic acid reductase A"/>
    <property type="match status" value="1"/>
</dbReference>
<keyword evidence="3" id="KW-0812">Transmembrane</keyword>
<evidence type="ECO:0000313" key="5">
    <source>
        <dbReference type="EMBL" id="KAF9478221.1"/>
    </source>
</evidence>
<gene>
    <name evidence="5" type="ORF">BDN70DRAFT_880285</name>
</gene>
<dbReference type="Proteomes" id="UP000807469">
    <property type="component" value="Unassembled WGS sequence"/>
</dbReference>
<proteinExistence type="predicted"/>
<dbReference type="PANTHER" id="PTHR11732">
    <property type="entry name" value="ALDO/KETO REDUCTASE"/>
    <property type="match status" value="1"/>
</dbReference>
<reference evidence="5" key="1">
    <citation type="submission" date="2020-11" db="EMBL/GenBank/DDBJ databases">
        <authorList>
            <consortium name="DOE Joint Genome Institute"/>
            <person name="Ahrendt S."/>
            <person name="Riley R."/>
            <person name="Andreopoulos W."/>
            <person name="Labutti K."/>
            <person name="Pangilinan J."/>
            <person name="Ruiz-Duenas F.J."/>
            <person name="Barrasa J.M."/>
            <person name="Sanchez-Garcia M."/>
            <person name="Camarero S."/>
            <person name="Miyauchi S."/>
            <person name="Serrano A."/>
            <person name="Linde D."/>
            <person name="Babiker R."/>
            <person name="Drula E."/>
            <person name="Ayuso-Fernandez I."/>
            <person name="Pacheco R."/>
            <person name="Padilla G."/>
            <person name="Ferreira P."/>
            <person name="Barriuso J."/>
            <person name="Kellner H."/>
            <person name="Castanera R."/>
            <person name="Alfaro M."/>
            <person name="Ramirez L."/>
            <person name="Pisabarro A.G."/>
            <person name="Kuo A."/>
            <person name="Tritt A."/>
            <person name="Lipzen A."/>
            <person name="He G."/>
            <person name="Yan M."/>
            <person name="Ng V."/>
            <person name="Cullen D."/>
            <person name="Martin F."/>
            <person name="Rosso M.-N."/>
            <person name="Henrissat B."/>
            <person name="Hibbett D."/>
            <person name="Martinez A.T."/>
            <person name="Grigoriev I.V."/>
        </authorList>
    </citation>
    <scope>NUCLEOTIDE SEQUENCE</scope>
    <source>
        <strain evidence="5">CIRM-BRFM 674</strain>
    </source>
</reference>